<reference evidence="2 4" key="1">
    <citation type="journal article" date="2014" name="BMC Genomics">
        <title>Genome sequence of Anopheles sinensis provides insight into genetics basis of mosquito competence for malaria parasites.</title>
        <authorList>
            <person name="Zhou D."/>
            <person name="Zhang D."/>
            <person name="Ding G."/>
            <person name="Shi L."/>
            <person name="Hou Q."/>
            <person name="Ye Y."/>
            <person name="Xu Y."/>
            <person name="Zhou H."/>
            <person name="Xiong C."/>
            <person name="Li S."/>
            <person name="Yu J."/>
            <person name="Hong S."/>
            <person name="Yu X."/>
            <person name="Zou P."/>
            <person name="Chen C."/>
            <person name="Chang X."/>
            <person name="Wang W."/>
            <person name="Lv Y."/>
            <person name="Sun Y."/>
            <person name="Ma L."/>
            <person name="Shen B."/>
            <person name="Zhu C."/>
        </authorList>
    </citation>
    <scope>NUCLEOTIDE SEQUENCE [LARGE SCALE GENOMIC DNA]</scope>
</reference>
<keyword evidence="4" id="KW-1185">Reference proteome</keyword>
<organism evidence="2">
    <name type="scientific">Anopheles sinensis</name>
    <name type="common">Mosquito</name>
    <dbReference type="NCBI Taxonomy" id="74873"/>
    <lineage>
        <taxon>Eukaryota</taxon>
        <taxon>Metazoa</taxon>
        <taxon>Ecdysozoa</taxon>
        <taxon>Arthropoda</taxon>
        <taxon>Hexapoda</taxon>
        <taxon>Insecta</taxon>
        <taxon>Pterygota</taxon>
        <taxon>Neoptera</taxon>
        <taxon>Endopterygota</taxon>
        <taxon>Diptera</taxon>
        <taxon>Nematocera</taxon>
        <taxon>Culicoidea</taxon>
        <taxon>Culicidae</taxon>
        <taxon>Anophelinae</taxon>
        <taxon>Anopheles</taxon>
    </lineage>
</organism>
<dbReference type="AlphaFoldDB" id="A0A084VHH3"/>
<evidence type="ECO:0000256" key="1">
    <source>
        <dbReference type="SAM" id="MobiDB-lite"/>
    </source>
</evidence>
<dbReference type="EMBL" id="ATLV01013171">
    <property type="status" value="NOT_ANNOTATED_CDS"/>
    <property type="molecule type" value="Genomic_DNA"/>
</dbReference>
<reference evidence="3" key="2">
    <citation type="submission" date="2020-05" db="UniProtKB">
        <authorList>
            <consortium name="EnsemblMetazoa"/>
        </authorList>
    </citation>
    <scope>IDENTIFICATION</scope>
</reference>
<dbReference type="EMBL" id="KE524842">
    <property type="protein sequence ID" value="KFB37417.1"/>
    <property type="molecule type" value="Genomic_DNA"/>
</dbReference>
<proteinExistence type="predicted"/>
<evidence type="ECO:0000313" key="4">
    <source>
        <dbReference type="Proteomes" id="UP000030765"/>
    </source>
</evidence>
<name>A0A084VHH3_ANOSI</name>
<dbReference type="VEuPathDB" id="VectorBase:ASIC004549"/>
<sequence length="124" mass="13795">MRPEHKALATQTNLNGPSKRASSFEKKIAYGTIKFRDAFSQDNGIHFRVWGSLGPRLGSGFLFFMPDENQMTPIAGTYGAPAFEHTVDVKKHSPYTTLTQDPHPYEVILNPRPYAKKVFAAPAA</sequence>
<protein>
    <submittedName>
        <fullName evidence="2 3">Uncharacterized protein</fullName>
    </submittedName>
</protein>
<gene>
    <name evidence="2" type="ORF">ZHAS_00004549</name>
</gene>
<evidence type="ECO:0000313" key="2">
    <source>
        <dbReference type="EMBL" id="KFB37417.1"/>
    </source>
</evidence>
<accession>A0A084VHH3</accession>
<dbReference type="EnsemblMetazoa" id="ASIC004549-RA">
    <property type="protein sequence ID" value="ASIC004549-PA"/>
    <property type="gene ID" value="ASIC004549"/>
</dbReference>
<dbReference type="Proteomes" id="UP000030765">
    <property type="component" value="Unassembled WGS sequence"/>
</dbReference>
<feature type="region of interest" description="Disordered" evidence="1">
    <location>
        <begin position="1"/>
        <end position="21"/>
    </location>
</feature>
<evidence type="ECO:0000313" key="3">
    <source>
        <dbReference type="EnsemblMetazoa" id="ASIC004549-PA"/>
    </source>
</evidence>